<reference evidence="3" key="1">
    <citation type="submission" date="2016-12" db="EMBL/GenBank/DDBJ databases">
        <title>Comparative genomic analysis reveals the diversity, evolution, and environmental adaptation strategies of the genus Vibrio.</title>
        <authorList>
            <person name="Lin H."/>
            <person name="Wang X."/>
            <person name="Zhang X.-H."/>
        </authorList>
    </citation>
    <scope>NUCLEOTIDE SEQUENCE [LARGE SCALE GENOMIC DNA]</scope>
    <source>
        <strain evidence="3">QT6D1</strain>
    </source>
</reference>
<gene>
    <name evidence="2" type="ORF">BSZ05_13920</name>
</gene>
<dbReference type="RefSeq" id="WP_088877225.1">
    <property type="nucleotide sequence ID" value="NZ_CP018308.1"/>
</dbReference>
<keyword evidence="1" id="KW-0812">Transmembrane</keyword>
<name>A0AAN1FHQ8_9VIBR</name>
<keyword evidence="1" id="KW-0472">Membrane</keyword>
<evidence type="ECO:0000313" key="2">
    <source>
        <dbReference type="EMBL" id="ASI90798.1"/>
    </source>
</evidence>
<feature type="transmembrane region" description="Helical" evidence="1">
    <location>
        <begin position="7"/>
        <end position="25"/>
    </location>
</feature>
<keyword evidence="1" id="KW-1133">Transmembrane helix</keyword>
<proteinExistence type="predicted"/>
<dbReference type="EMBL" id="CP018308">
    <property type="protein sequence ID" value="ASI90798.1"/>
    <property type="molecule type" value="Genomic_DNA"/>
</dbReference>
<evidence type="ECO:0000313" key="3">
    <source>
        <dbReference type="Proteomes" id="UP000197092"/>
    </source>
</evidence>
<protein>
    <submittedName>
        <fullName evidence="2">Uncharacterized protein</fullName>
    </submittedName>
</protein>
<sequence length="259" mass="29279">MEYLKEVLIGAVSGAITVGGIWAFFKGSVTEVIRKSIAYKFDVKLQDSKKQIDIELKLLDSQLKANGVQVESLISNNLAALDYHRQKQIEAIGVLWEEIVELRKQIPGIIAVLDSLPSEFHEAFVNNPQTQNDLSQVSLTPYTNLLRDSKARKYRVFSGALLYSYFELYQSVVGMCLTHSSMEALDGKFSHWYEQYDLAAIFPDANIDFKVVEGKLSKTHHLLALIEKSFLADAEKIITGEAQMFEGHERAKKIDQMRS</sequence>
<accession>A0AAN1FHQ8</accession>
<dbReference type="Proteomes" id="UP000197092">
    <property type="component" value="Chromosome 1"/>
</dbReference>
<evidence type="ECO:0000256" key="1">
    <source>
        <dbReference type="SAM" id="Phobius"/>
    </source>
</evidence>
<dbReference type="KEGG" id="vsh:BSZ05_13920"/>
<organism evidence="2 3">
    <name type="scientific">Vibrio mediterranei</name>
    <dbReference type="NCBI Taxonomy" id="689"/>
    <lineage>
        <taxon>Bacteria</taxon>
        <taxon>Pseudomonadati</taxon>
        <taxon>Pseudomonadota</taxon>
        <taxon>Gammaproteobacteria</taxon>
        <taxon>Vibrionales</taxon>
        <taxon>Vibrionaceae</taxon>
        <taxon>Vibrio</taxon>
    </lineage>
</organism>
<dbReference type="AlphaFoldDB" id="A0AAN1FHQ8"/>